<comment type="caution">
    <text evidence="2">The sequence shown here is derived from an EMBL/GenBank/DDBJ whole genome shotgun (WGS) entry which is preliminary data.</text>
</comment>
<organism evidence="2 3">
    <name type="scientific">Psilocybe cyanescens</name>
    <dbReference type="NCBI Taxonomy" id="93625"/>
    <lineage>
        <taxon>Eukaryota</taxon>
        <taxon>Fungi</taxon>
        <taxon>Dikarya</taxon>
        <taxon>Basidiomycota</taxon>
        <taxon>Agaricomycotina</taxon>
        <taxon>Agaricomycetes</taxon>
        <taxon>Agaricomycetidae</taxon>
        <taxon>Agaricales</taxon>
        <taxon>Agaricineae</taxon>
        <taxon>Strophariaceae</taxon>
        <taxon>Psilocybe</taxon>
    </lineage>
</organism>
<evidence type="ECO:0000256" key="1">
    <source>
        <dbReference type="SAM" id="MobiDB-lite"/>
    </source>
</evidence>
<protein>
    <submittedName>
        <fullName evidence="2">Uncharacterized protein</fullName>
    </submittedName>
</protein>
<evidence type="ECO:0000313" key="3">
    <source>
        <dbReference type="Proteomes" id="UP000283269"/>
    </source>
</evidence>
<reference evidence="2 3" key="1">
    <citation type="journal article" date="2018" name="Evol. Lett.">
        <title>Horizontal gene cluster transfer increased hallucinogenic mushroom diversity.</title>
        <authorList>
            <person name="Reynolds H.T."/>
            <person name="Vijayakumar V."/>
            <person name="Gluck-Thaler E."/>
            <person name="Korotkin H.B."/>
            <person name="Matheny P.B."/>
            <person name="Slot J.C."/>
        </authorList>
    </citation>
    <scope>NUCLEOTIDE SEQUENCE [LARGE SCALE GENOMIC DNA]</scope>
    <source>
        <strain evidence="2 3">2631</strain>
    </source>
</reference>
<evidence type="ECO:0000313" key="2">
    <source>
        <dbReference type="EMBL" id="PPQ90031.1"/>
    </source>
</evidence>
<dbReference type="AlphaFoldDB" id="A0A409XH21"/>
<name>A0A409XH21_PSICY</name>
<accession>A0A409XH21</accession>
<feature type="region of interest" description="Disordered" evidence="1">
    <location>
        <begin position="114"/>
        <end position="159"/>
    </location>
</feature>
<dbReference type="InParanoid" id="A0A409XH21"/>
<sequence length="185" mass="19994">MIIKMIITMSTMWMPRNSGFCGGLQWTPAGICGGHKSPRTGDQHDGSIAEAAVAAADEVQIEEAAAAADNEVQTELVTAVIPTVVAANSSKCSRHLKIMVVEIPPRKATITRNPALSDEEDSNLNKSRNCPTMKKGKGKEVSRMESDDKEEEEVENSNQKDIGKCTCQVPLKKRLVPISKLSNAC</sequence>
<dbReference type="Proteomes" id="UP000283269">
    <property type="component" value="Unassembled WGS sequence"/>
</dbReference>
<gene>
    <name evidence="2" type="ORF">CVT25_000833</name>
</gene>
<dbReference type="EMBL" id="NHYD01001744">
    <property type="protein sequence ID" value="PPQ90031.1"/>
    <property type="molecule type" value="Genomic_DNA"/>
</dbReference>
<proteinExistence type="predicted"/>
<keyword evidence="3" id="KW-1185">Reference proteome</keyword>